<dbReference type="OrthoDB" id="10017054at2759"/>
<reference evidence="6" key="1">
    <citation type="submission" date="2020-08" db="EMBL/GenBank/DDBJ databases">
        <title>Genome sequencing and assembly of the red palm weevil Rhynchophorus ferrugineus.</title>
        <authorList>
            <person name="Dias G.B."/>
            <person name="Bergman C.M."/>
            <person name="Manee M."/>
        </authorList>
    </citation>
    <scope>NUCLEOTIDE SEQUENCE</scope>
    <source>
        <strain evidence="6">AA-2017</strain>
        <tissue evidence="6">Whole larva</tissue>
    </source>
</reference>
<keyword evidence="7" id="KW-1185">Reference proteome</keyword>
<feature type="region of interest" description="Disordered" evidence="4">
    <location>
        <begin position="664"/>
        <end position="712"/>
    </location>
</feature>
<feature type="compositionally biased region" description="Basic and acidic residues" evidence="4">
    <location>
        <begin position="32"/>
        <end position="46"/>
    </location>
</feature>
<evidence type="ECO:0000256" key="1">
    <source>
        <dbReference type="ARBA" id="ARBA00009452"/>
    </source>
</evidence>
<evidence type="ECO:0000256" key="2">
    <source>
        <dbReference type="ARBA" id="ARBA00023054"/>
    </source>
</evidence>
<gene>
    <name evidence="6" type="ORF">GWI33_015402</name>
</gene>
<feature type="region of interest" description="Disordered" evidence="4">
    <location>
        <begin position="2360"/>
        <end position="2393"/>
    </location>
</feature>
<comment type="similarity">
    <text evidence="1">Belongs to the cytospin-A family.</text>
</comment>
<feature type="compositionally biased region" description="Basic and acidic residues" evidence="4">
    <location>
        <begin position="689"/>
        <end position="702"/>
    </location>
</feature>
<feature type="region of interest" description="Disordered" evidence="4">
    <location>
        <begin position="1"/>
        <end position="72"/>
    </location>
</feature>
<organism evidence="6 7">
    <name type="scientific">Rhynchophorus ferrugineus</name>
    <name type="common">Red palm weevil</name>
    <name type="synonym">Curculio ferrugineus</name>
    <dbReference type="NCBI Taxonomy" id="354439"/>
    <lineage>
        <taxon>Eukaryota</taxon>
        <taxon>Metazoa</taxon>
        <taxon>Ecdysozoa</taxon>
        <taxon>Arthropoda</taxon>
        <taxon>Hexapoda</taxon>
        <taxon>Insecta</taxon>
        <taxon>Pterygota</taxon>
        <taxon>Neoptera</taxon>
        <taxon>Endopterygota</taxon>
        <taxon>Coleoptera</taxon>
        <taxon>Polyphaga</taxon>
        <taxon>Cucujiformia</taxon>
        <taxon>Curculionidae</taxon>
        <taxon>Dryophthorinae</taxon>
        <taxon>Rhynchophorus</taxon>
    </lineage>
</organism>
<feature type="domain" description="Calponin-homology (CH)" evidence="5">
    <location>
        <begin position="2883"/>
        <end position="2988"/>
    </location>
</feature>
<evidence type="ECO:0000256" key="3">
    <source>
        <dbReference type="SAM" id="Coils"/>
    </source>
</evidence>
<dbReference type="Pfam" id="PF00307">
    <property type="entry name" value="CH"/>
    <property type="match status" value="1"/>
</dbReference>
<comment type="caution">
    <text evidence="6">The sequence shown here is derived from an EMBL/GenBank/DDBJ whole genome shotgun (WGS) entry which is preliminary data.</text>
</comment>
<dbReference type="CDD" id="cd21199">
    <property type="entry name" value="CH_CYTS"/>
    <property type="match status" value="1"/>
</dbReference>
<dbReference type="PROSITE" id="PS50021">
    <property type="entry name" value="CH"/>
    <property type="match status" value="1"/>
</dbReference>
<feature type="compositionally biased region" description="Polar residues" evidence="4">
    <location>
        <begin position="61"/>
        <end position="72"/>
    </location>
</feature>
<evidence type="ECO:0000313" key="7">
    <source>
        <dbReference type="Proteomes" id="UP000625711"/>
    </source>
</evidence>
<protein>
    <recommendedName>
        <fullName evidence="5">Calponin-homology (CH) domain-containing protein</fullName>
    </recommendedName>
</protein>
<dbReference type="InterPro" id="IPR050540">
    <property type="entry name" value="F-actin_Monoox_Mical"/>
</dbReference>
<dbReference type="InterPro" id="IPR001715">
    <property type="entry name" value="CH_dom"/>
</dbReference>
<feature type="region of interest" description="Disordered" evidence="4">
    <location>
        <begin position="727"/>
        <end position="749"/>
    </location>
</feature>
<dbReference type="PANTHER" id="PTHR23167">
    <property type="entry name" value="CALPONIN HOMOLOGY DOMAIN-CONTAINING PROTEIN DDB_G0272472-RELATED"/>
    <property type="match status" value="1"/>
</dbReference>
<dbReference type="Proteomes" id="UP000625711">
    <property type="component" value="Unassembled WGS sequence"/>
</dbReference>
<evidence type="ECO:0000256" key="4">
    <source>
        <dbReference type="SAM" id="MobiDB-lite"/>
    </source>
</evidence>
<name>A0A834I2M5_RHYFE</name>
<accession>A0A834I2M5</accession>
<dbReference type="SUPFAM" id="SSF47576">
    <property type="entry name" value="Calponin-homology domain, CH-domain"/>
    <property type="match status" value="1"/>
</dbReference>
<proteinExistence type="inferred from homology"/>
<feature type="compositionally biased region" description="Polar residues" evidence="4">
    <location>
        <begin position="2383"/>
        <end position="2393"/>
    </location>
</feature>
<keyword evidence="2 3" id="KW-0175">Coiled coil</keyword>
<dbReference type="Gene3D" id="1.10.287.1490">
    <property type="match status" value="1"/>
</dbReference>
<feature type="coiled-coil region" evidence="3">
    <location>
        <begin position="222"/>
        <end position="259"/>
    </location>
</feature>
<dbReference type="SMART" id="SM00033">
    <property type="entry name" value="CH"/>
    <property type="match status" value="1"/>
</dbReference>
<evidence type="ECO:0000313" key="6">
    <source>
        <dbReference type="EMBL" id="KAF7271759.1"/>
    </source>
</evidence>
<sequence>MKSIKAIFRRGHKEESNYQGQGGKGAKPRKAASKEIIDKASHDAKKGINKNNNKVEPPPQTGVQPLSCSSDSLQETELQQLRKQIREMAEEKSSLALQLGEQKGQLNVLQKEIQKLKLFQEESNLEIEKLSEENTALRNRLRDVAHSPLSDNEKQQLLFESRHHSSAPASIATNVIDDNGGEATTCTTPDWDKHSSGNVSEVSVACLQDKINQMQETHYSTNEELQATLQELTDLQRQLTELQQENERLNEEKSLMFDSLCRQTERLNDSRGEVEGLKQLLFRERNDDNSVNEFESVVEREQRMVELLKSTQEERESLLVKLEQVQAELHESRAGNVEKVGDIAQLTERVKTLECSLDAKNAEHKQLDQELIQAKDQCSGKQIEINRLTDLLENARTKINELEQDRALSDKSELDELLDNARKEKDQLESEVAYLKEQLARSKNEIEKLKEQVFILQEECKVTRNNAKTTQSDLEYKCDKLVVEKNNLSEQLQHFQEAVNELQVQVQCHLEDKRQLSAVLSETQRNLSEAERRNLNLESDIEELKKLRAEENEEWEKFQSDLLTSVRVANDFKTEAQQESQKIILENKAYRDKVRLLESQLEKLKGEKSTTGTQTNILLSPQIVSIVKNIDPTLTNRLSCENISSANENMDKLFPILQRSKSRDTLNETKISRGRSREKLDGKHKRDMKSKDKHTTEKESIRKNKSSGNLAEIDGIDPLTIRKVPIKSLTKSHSRDPKMKSPNDSSDFKYPIKKRIKNETTNSKYQIHHKTVSAEEETLLKSLDDWYRRIDQNIPEEFLSTEDKAVKKLKLIFEDEGLRDKPMAKKPKEQLAISKPLMNSVVLNPRLEEIIRNPNLPTVDNQIIRESALEEVYSIRNEEYDPSRYVTEVDSNSKLHKSKSVDDLNIFEEDRTDSELAPVLYRVDKTNNLHNQKLYKVRISTDIHPNDSVSNPRYSSKYFEHFHSSEKRTSNIPKPDININYENLDDILASIQTNTPFEKLTKEQQFAFKLKRSLDEAERKSTLKRIHKRKLKALKSLDISGPTVESVEKNWKLKEILLNPQVKSVNDLSRSIFYVDNVRHSTDISSDIGNRGDTLKNISTLQTSKSYDDISFAFIPENTLFNLYLNEKAKNHTFKTFKDSETTSSSFTSAEFNLVTGNINLSTKKYNIASETKLCEDLLYNDTFSKMKKKTKSGPSHACSLPNLLDNKLTKHQELEEKDPKIVEVSQKYQNDLKALVKNIEIQELRKSLRKPKHKVGEKTIEHHTPVVKPFDIEEHNQSTEELFNKEKEVSFSPGFKTVSIEDIPVSQKNSKMISFTTKNVDEKDVKPHLPVHIDTNGSEMNSVLELDSSYITNKLLHDIPNNIKQNTLEVNENWQYPIVSADGNPTDDQIIIKSNSEFNSVVINHIQDTKAQQQPLRKVDENIGFTPDNKNNFKLIETIDTDSASVSRLNTSVINQNEKQIKKDKANFNKKIEVPYDSNNLFNDDMHIYENIDVLMDQVINNRIERIKSGNLKQYFTENSDINQFSNDTMTKYENADSILSQGRTLKSNDLKEDQLLSTFSTYSKKSDNSVTEVSYLLSSEFRPTGNITRQSNYSGVEITEIEDTEPVNDIEKMKSHDTFNSSAKESNFEFVDDSEPTIMSPSATPPPPPPEFISYPENDNDFYEFPPLPPNLSDLSTNTRDHNSTLKENRYGVVSPIKLRHTYRTVVKEYKDKFPQENEELPPEDSSSESDIEYQENFIDDFFKPVQPAFYESTISNNEEDETPNTIKKDDNDSDIVLRKSETRLEQIDNEMQEIMEKYLHTRTSLILKKTGVDQNEPSTNLKKYDNFENLQDIDSKFKKRHVKIAEDENNGILSPEEVSFIEQMKKKYGCSESNTGISTVTVNKKSHSFTEEELKLLDSIKEGRNTRPLSDLNETDWNLIEGVCKQYENKVELNRDSIKEDSAVAHIINSSSTPKCFENTFSEQHKQGFDESKLEKCSVITDYNDDHSTRQNFYNVNSITMETENNILPEIQKEFENDNITDKTCFENDYHLTRHTSNKYTPKHQNTTINITEHKNKILPEMTPNEEIKHSSSVIDYSNYHLLRQSANNIDAISMEDKYISLPSISTTLKVDENVNDIAYGNATILNRTSFEKKSVTVTSSNDHHLSPKNSSNIKITTVEEKHNTVPTSLSVPTRKSFENVVLRKNKGFGNLTVDSQQDNRNSKRLSDLIFTETIIIPHSKNERSSPPLPLGNLERKTTLESELKSSHQILKTPGTHFDDSSVKPVESNTSFKKAVIKNDSTEESSENNNVQESIQENKNLRETIFIPKLTSFNSNSTTNLIKNISPDSPPLNSSVNKSQGGIFKEIIFIGNNSESPRQISYNKKPLPMPRSKESKEPISATTSRQSDSSISKLQTFNVIMKSDENFSEKRLQAENNLDSFMTAKYKSLKEPENKFQEDIKYKQEKHLILEYNERRQNTDVMEPMETIPKKNQPSEVNSSQTTITVSTKVEQLDLTNTAPVTPLNDTEIEEISRHSLINASNMNLFTMDSNSSYESYADLFKSKESKDFEALIDKKKKGFTLMAEYTSDSFSSASYMDDQGAQGAPKVVDFIPMDDNTTPYFTKPNISANYDTLEREKTFQILGTASKLSQKSNQEDYEQNSKCELESSMEALLKKSSSSHTQIKSNRTSFNQAKKLFEALAETKKEERPKTMGEKRIVPTHEQVSIRPSSFPTDDLNLRRKNVVLSRQNSRQSVKSLIETIENQGKPVSKNGLATVSRSSSTSSINSLASDIRNPSSPSILTTPSPGSPLRTPSDWPDIAPTTVTQIKTPLKEQQPNKINWGKGVISDALSKPDLVKTKSDEGYRESILQKGIDFSRRNSYSDISERKDPLNSLVKNGGSKRNALLKWCQNKTVGYRNIDITNFSSSWNDGLALCALLHTYLPDKIPYDSLTPQEKRRNFSLAFSAAESVGITTTLNITDMIQLERPDWQQVMSYVTAIYKHFEV</sequence>
<dbReference type="Gene3D" id="1.10.418.10">
    <property type="entry name" value="Calponin-like domain"/>
    <property type="match status" value="1"/>
</dbReference>
<feature type="region of interest" description="Disordered" evidence="4">
    <location>
        <begin position="2769"/>
        <end position="2801"/>
    </location>
</feature>
<feature type="coiled-coil region" evidence="3">
    <location>
        <begin position="308"/>
        <end position="561"/>
    </location>
</feature>
<dbReference type="PANTHER" id="PTHR23167:SF69">
    <property type="entry name" value="FI18193P1"/>
    <property type="match status" value="1"/>
</dbReference>
<feature type="compositionally biased region" description="Basic and acidic residues" evidence="4">
    <location>
        <begin position="664"/>
        <end position="681"/>
    </location>
</feature>
<dbReference type="EMBL" id="JAACXV010013902">
    <property type="protein sequence ID" value="KAF7271759.1"/>
    <property type="molecule type" value="Genomic_DNA"/>
</dbReference>
<dbReference type="FunFam" id="1.10.418.10:FF:000020">
    <property type="entry name" value="Cytospin-A isoform 1"/>
    <property type="match status" value="1"/>
</dbReference>
<dbReference type="InterPro" id="IPR036872">
    <property type="entry name" value="CH_dom_sf"/>
</dbReference>
<feature type="compositionally biased region" description="Low complexity" evidence="4">
    <location>
        <begin position="2769"/>
        <end position="2794"/>
    </location>
</feature>
<evidence type="ECO:0000259" key="5">
    <source>
        <dbReference type="PROSITE" id="PS50021"/>
    </source>
</evidence>